<reference evidence="8 9" key="2">
    <citation type="journal article" date="2016" name="Appl. Microbiol. Biotechnol.">
        <title>Mutations improving production and secretion of extracellular lipase by Burkholderia glumae PG1.</title>
        <authorList>
            <person name="Knapp A."/>
            <person name="Voget S."/>
            <person name="Gao R."/>
            <person name="Zaburannyi N."/>
            <person name="Krysciak D."/>
            <person name="Breuer M."/>
            <person name="Hauer B."/>
            <person name="Streit W.R."/>
            <person name="Muller R."/>
            <person name="Daniel R."/>
            <person name="Jaeger K.E."/>
        </authorList>
    </citation>
    <scope>NUCLEOTIDE SEQUENCE [LARGE SCALE GENOMIC DNA]</scope>
    <source>
        <strain evidence="8 9">PG1</strain>
    </source>
</reference>
<dbReference type="Proteomes" id="UP000031838">
    <property type="component" value="Chromosome 2"/>
</dbReference>
<keyword evidence="3" id="KW-0276">Fatty acid metabolism</keyword>
<dbReference type="NCBIfam" id="NF006020">
    <property type="entry name" value="PRK08162.1"/>
    <property type="match status" value="1"/>
</dbReference>
<keyword evidence="4" id="KW-0443">Lipid metabolism</keyword>
<dbReference type="Gene3D" id="3.40.50.12780">
    <property type="entry name" value="N-terminal domain of ligase-like"/>
    <property type="match status" value="1"/>
</dbReference>
<dbReference type="FunFam" id="3.30.300.30:FF:000008">
    <property type="entry name" value="2,3-dihydroxybenzoate-AMP ligase"/>
    <property type="match status" value="1"/>
</dbReference>
<dbReference type="AlphaFoldDB" id="A0A0B6SB00"/>
<dbReference type="HOGENOM" id="CLU_000022_59_5_4"/>
<dbReference type="KEGG" id="bgp:BGL_2c13490"/>
<evidence type="ECO:0000256" key="5">
    <source>
        <dbReference type="SAM" id="MobiDB-lite"/>
    </source>
</evidence>
<evidence type="ECO:0000256" key="4">
    <source>
        <dbReference type="ARBA" id="ARBA00023098"/>
    </source>
</evidence>
<comment type="similarity">
    <text evidence="1">Belongs to the ATP-dependent AMP-binding enzyme family.</text>
</comment>
<proteinExistence type="inferred from homology"/>
<protein>
    <submittedName>
        <fullName evidence="8">AMP-binding enzyme</fullName>
    </submittedName>
</protein>
<evidence type="ECO:0000256" key="1">
    <source>
        <dbReference type="ARBA" id="ARBA00006432"/>
    </source>
</evidence>
<dbReference type="PANTHER" id="PTHR43859:SF4">
    <property type="entry name" value="BUTANOATE--COA LIGASE AAE1-RELATED"/>
    <property type="match status" value="1"/>
</dbReference>
<gene>
    <name evidence="8" type="ORF">BGL_2c13490</name>
</gene>
<name>A0A0B6SB00_BURPL</name>
<dbReference type="GO" id="GO:0006631">
    <property type="term" value="P:fatty acid metabolic process"/>
    <property type="evidence" value="ECO:0007669"/>
    <property type="project" value="UniProtKB-KW"/>
</dbReference>
<dbReference type="InterPro" id="IPR025110">
    <property type="entry name" value="AMP-bd_C"/>
</dbReference>
<feature type="domain" description="AMP-dependent synthetase/ligase" evidence="6">
    <location>
        <begin position="26"/>
        <end position="403"/>
    </location>
</feature>
<dbReference type="Pfam" id="PF00501">
    <property type="entry name" value="AMP-binding"/>
    <property type="match status" value="1"/>
</dbReference>
<dbReference type="SUPFAM" id="SSF56801">
    <property type="entry name" value="Acetyl-CoA synthetase-like"/>
    <property type="match status" value="1"/>
</dbReference>
<evidence type="ECO:0000259" key="6">
    <source>
        <dbReference type="Pfam" id="PF00501"/>
    </source>
</evidence>
<accession>A0A0B6SB00</accession>
<keyword evidence="9" id="KW-1185">Reference proteome</keyword>
<keyword evidence="2" id="KW-0436">Ligase</keyword>
<dbReference type="InterPro" id="IPR020845">
    <property type="entry name" value="AMP-binding_CS"/>
</dbReference>
<dbReference type="PANTHER" id="PTHR43859">
    <property type="entry name" value="ACYL-ACTIVATING ENZYME"/>
    <property type="match status" value="1"/>
</dbReference>
<dbReference type="Gene3D" id="3.30.300.30">
    <property type="match status" value="1"/>
</dbReference>
<feature type="domain" description="AMP-binding enzyme C-terminal" evidence="7">
    <location>
        <begin position="453"/>
        <end position="527"/>
    </location>
</feature>
<dbReference type="InterPro" id="IPR000873">
    <property type="entry name" value="AMP-dep_synth/lig_dom"/>
</dbReference>
<dbReference type="PROSITE" id="PS00455">
    <property type="entry name" value="AMP_BINDING"/>
    <property type="match status" value="1"/>
</dbReference>
<feature type="compositionally biased region" description="Basic and acidic residues" evidence="5">
    <location>
        <begin position="537"/>
        <end position="547"/>
    </location>
</feature>
<evidence type="ECO:0000256" key="2">
    <source>
        <dbReference type="ARBA" id="ARBA00022598"/>
    </source>
</evidence>
<organism evidence="8 9">
    <name type="scientific">Burkholderia plantarii</name>
    <dbReference type="NCBI Taxonomy" id="41899"/>
    <lineage>
        <taxon>Bacteria</taxon>
        <taxon>Pseudomonadati</taxon>
        <taxon>Pseudomonadota</taxon>
        <taxon>Betaproteobacteria</taxon>
        <taxon>Burkholderiales</taxon>
        <taxon>Burkholderiaceae</taxon>
        <taxon>Burkholderia</taxon>
    </lineage>
</organism>
<dbReference type="Pfam" id="PF13193">
    <property type="entry name" value="AMP-binding_C"/>
    <property type="match status" value="1"/>
</dbReference>
<dbReference type="GO" id="GO:0016874">
    <property type="term" value="F:ligase activity"/>
    <property type="evidence" value="ECO:0007669"/>
    <property type="project" value="UniProtKB-KW"/>
</dbReference>
<reference evidence="9" key="1">
    <citation type="submission" date="2011-03" db="EMBL/GenBank/DDBJ databases">
        <authorList>
            <person name="Voget S."/>
            <person name="Streit W.R."/>
            <person name="Jaeger K.E."/>
            <person name="Daniel R."/>
        </authorList>
    </citation>
    <scope>NUCLEOTIDE SEQUENCE [LARGE SCALE GENOMIC DNA]</scope>
    <source>
        <strain evidence="9">PG1</strain>
    </source>
</reference>
<dbReference type="CDD" id="cd12118">
    <property type="entry name" value="ttLC_FACS_AEE21_like"/>
    <property type="match status" value="1"/>
</dbReference>
<feature type="region of interest" description="Disordered" evidence="5">
    <location>
        <begin position="536"/>
        <end position="560"/>
    </location>
</feature>
<evidence type="ECO:0000259" key="7">
    <source>
        <dbReference type="Pfam" id="PF13193"/>
    </source>
</evidence>
<feature type="compositionally biased region" description="Low complexity" evidence="5">
    <location>
        <begin position="548"/>
        <end position="560"/>
    </location>
</feature>
<evidence type="ECO:0000313" key="8">
    <source>
        <dbReference type="EMBL" id="AJK49416.1"/>
    </source>
</evidence>
<evidence type="ECO:0000313" key="9">
    <source>
        <dbReference type="Proteomes" id="UP000031838"/>
    </source>
</evidence>
<dbReference type="InterPro" id="IPR045851">
    <property type="entry name" value="AMP-bd_C_sf"/>
</dbReference>
<dbReference type="RefSeq" id="WP_042627872.1">
    <property type="nucleotide sequence ID" value="NZ_CP002581.1"/>
</dbReference>
<dbReference type="EMBL" id="CP002581">
    <property type="protein sequence ID" value="AJK49416.1"/>
    <property type="molecule type" value="Genomic_DNA"/>
</dbReference>
<sequence length="560" mass="60710">MTQLFETGLGRREANHVALTPIDFIARAAEVYGSRLAVVHGAQRTTWSEAYERARRLAGALAEAGIGRGDTVAAVLPNIPPMIDAHFGVPMAGAVLNAINTRLDVASILFMLRHGEARLLIVDTEYAELARRVAQELPAVRIVCVADALPADPASFGGATDYEAFLAGGDPNYAWTPPADEWDAIALNYTSGTTGEPKGVVYHHRGAYLAALSNLLEWDMPKHAVYLWTLPMFHCNGWCFPWAVAARAGVNVCLRKFDPRTVFELIRRERVTHYSGAPIVHGALADAPAEWRAGIEHVVHAQVAGAAPAPAVIAKMKAIGFELLHVYGLTEIYGPATVCAEQQHWTTLPDEEVARMKARQGVRYHLQAGATVLDPDTMQSVPADGETLGEIMFRGNLCMKGYLKNPKATDEAFAGGWFHTGDLGVLTPDGYIRIKDRRKDIIISGGENISSIEVEDALYRHPAVAVAAVVALPDPKWGEVPCAFVELREGMQASEAEILAHCRTLLAGYKMPKAVRFGELPKTSTGKIQKFQLRTQARAERESDEGARAGNAALAADRTG</sequence>
<dbReference type="InterPro" id="IPR042099">
    <property type="entry name" value="ANL_N_sf"/>
</dbReference>
<evidence type="ECO:0000256" key="3">
    <source>
        <dbReference type="ARBA" id="ARBA00022832"/>
    </source>
</evidence>